<feature type="region of interest" description="Disordered" evidence="1">
    <location>
        <begin position="1"/>
        <end position="37"/>
    </location>
</feature>
<name>A0A2A5QV91_9EURY</name>
<evidence type="ECO:0000259" key="2">
    <source>
        <dbReference type="Pfam" id="PF25955"/>
    </source>
</evidence>
<comment type="caution">
    <text evidence="3">The sequence shown here is derived from an EMBL/GenBank/DDBJ whole genome shotgun (WGS) entry which is preliminary data.</text>
</comment>
<feature type="compositionally biased region" description="Basic and acidic residues" evidence="1">
    <location>
        <begin position="28"/>
        <end position="37"/>
    </location>
</feature>
<dbReference type="InterPro" id="IPR058305">
    <property type="entry name" value="DUF7992"/>
</dbReference>
<evidence type="ECO:0000313" key="4">
    <source>
        <dbReference type="Proteomes" id="UP000219689"/>
    </source>
</evidence>
<evidence type="ECO:0000256" key="1">
    <source>
        <dbReference type="SAM" id="MobiDB-lite"/>
    </source>
</evidence>
<dbReference type="EMBL" id="NXNI01000001">
    <property type="protein sequence ID" value="PCR90778.1"/>
    <property type="molecule type" value="Genomic_DNA"/>
</dbReference>
<keyword evidence="4" id="KW-1185">Reference proteome</keyword>
<feature type="domain" description="DUF7992" evidence="2">
    <location>
        <begin position="3"/>
        <end position="142"/>
    </location>
</feature>
<protein>
    <recommendedName>
        <fullName evidence="2">DUF7992 domain-containing protein</fullName>
    </recommendedName>
</protein>
<dbReference type="RefSeq" id="WP_097379724.1">
    <property type="nucleotide sequence ID" value="NZ_NXNI01000001.1"/>
</dbReference>
<dbReference type="AlphaFoldDB" id="A0A2A5QV91"/>
<dbReference type="Pfam" id="PF25955">
    <property type="entry name" value="DUF7992"/>
    <property type="match status" value="1"/>
</dbReference>
<reference evidence="3 4" key="1">
    <citation type="submission" date="2017-09" db="EMBL/GenBank/DDBJ databases">
        <title>Genome sequences of Natrinema ejinorence JCM 13890T.</title>
        <authorList>
            <person name="Roh S.W."/>
            <person name="Kim Y.B."/>
            <person name="Kim J.Y."/>
        </authorList>
    </citation>
    <scope>NUCLEOTIDE SEQUENCE [LARGE SCALE GENOMIC DNA]</scope>
    <source>
        <strain evidence="3 4">JCM 13890</strain>
    </source>
</reference>
<dbReference type="OrthoDB" id="165952at2157"/>
<proteinExistence type="predicted"/>
<gene>
    <name evidence="3" type="ORF">CP557_09785</name>
</gene>
<accession>A0A2A5QV91</accession>
<sequence>MALDVERPEPPTLSGPQDPGDYDAVVEPDERTGDTARREDLADFLEAGAWEDAFDEWARDTYLTETEFRAVLEFGLIDEFDFYWNQSAEDVGYRAPAVPEASVAGHEELDEADIEDIEEELDTLGLTVSEVLETDYIHRDGEEFGYTWE</sequence>
<dbReference type="Proteomes" id="UP000219689">
    <property type="component" value="Unassembled WGS sequence"/>
</dbReference>
<organism evidence="3 4">
    <name type="scientific">Natrinema ejinorense</name>
    <dbReference type="NCBI Taxonomy" id="373386"/>
    <lineage>
        <taxon>Archaea</taxon>
        <taxon>Methanobacteriati</taxon>
        <taxon>Methanobacteriota</taxon>
        <taxon>Stenosarchaea group</taxon>
        <taxon>Halobacteria</taxon>
        <taxon>Halobacteriales</taxon>
        <taxon>Natrialbaceae</taxon>
        <taxon>Natrinema</taxon>
    </lineage>
</organism>
<evidence type="ECO:0000313" key="3">
    <source>
        <dbReference type="EMBL" id="PCR90778.1"/>
    </source>
</evidence>